<evidence type="ECO:0000259" key="1">
    <source>
        <dbReference type="Pfam" id="PF00557"/>
    </source>
</evidence>
<name>A0A251YE33_9MICO</name>
<gene>
    <name evidence="2" type="ORF">BFL34_00035</name>
</gene>
<dbReference type="RefSeq" id="WP_172405829.1">
    <property type="nucleotide sequence ID" value="NZ_MDJW01000002.1"/>
</dbReference>
<evidence type="ECO:0000313" key="3">
    <source>
        <dbReference type="Proteomes" id="UP000194837"/>
    </source>
</evidence>
<dbReference type="CDD" id="cd01066">
    <property type="entry name" value="APP_MetAP"/>
    <property type="match status" value="1"/>
</dbReference>
<evidence type="ECO:0000313" key="2">
    <source>
        <dbReference type="EMBL" id="OUE22510.1"/>
    </source>
</evidence>
<reference evidence="2 3" key="1">
    <citation type="submission" date="2016-08" db="EMBL/GenBank/DDBJ databases">
        <title>Genome sequence of Clavibacter michiganensis spp strain CFBP7494.</title>
        <authorList>
            <person name="Thapa S.P."/>
            <person name="Coaker G."/>
            <person name="Jacques M.-A."/>
        </authorList>
    </citation>
    <scope>NUCLEOTIDE SEQUENCE [LARGE SCALE GENOMIC DNA]</scope>
    <source>
        <strain evidence="2">CFBP7494</strain>
    </source>
</reference>
<dbReference type="Pfam" id="PF00557">
    <property type="entry name" value="Peptidase_M24"/>
    <property type="match status" value="1"/>
</dbReference>
<dbReference type="Proteomes" id="UP000194837">
    <property type="component" value="Unassembled WGS sequence"/>
</dbReference>
<dbReference type="AlphaFoldDB" id="A0A251YE33"/>
<dbReference type="PANTHER" id="PTHR46112:SF2">
    <property type="entry name" value="XAA-PRO AMINOPEPTIDASE P-RELATED"/>
    <property type="match status" value="1"/>
</dbReference>
<dbReference type="Gene3D" id="3.90.230.10">
    <property type="entry name" value="Creatinase/methionine aminopeptidase superfamily"/>
    <property type="match status" value="1"/>
</dbReference>
<dbReference type="SUPFAM" id="SSF55920">
    <property type="entry name" value="Creatinase/aminopeptidase"/>
    <property type="match status" value="1"/>
</dbReference>
<feature type="domain" description="Peptidase M24" evidence="1">
    <location>
        <begin position="19"/>
        <end position="215"/>
    </location>
</feature>
<accession>A0A251YE33</accession>
<dbReference type="EMBL" id="MDJW01000002">
    <property type="protein sequence ID" value="OUE22510.1"/>
    <property type="molecule type" value="Genomic_DNA"/>
</dbReference>
<dbReference type="InterPro" id="IPR036005">
    <property type="entry name" value="Creatinase/aminopeptidase-like"/>
</dbReference>
<proteinExistence type="predicted"/>
<comment type="caution">
    <text evidence="2">The sequence shown here is derived from an EMBL/GenBank/DDBJ whole genome shotgun (WGS) entry which is preliminary data.</text>
</comment>
<organism evidence="2 3">
    <name type="scientific">Clavibacter michiganensis</name>
    <dbReference type="NCBI Taxonomy" id="28447"/>
    <lineage>
        <taxon>Bacteria</taxon>
        <taxon>Bacillati</taxon>
        <taxon>Actinomycetota</taxon>
        <taxon>Actinomycetes</taxon>
        <taxon>Micrococcales</taxon>
        <taxon>Microbacteriaceae</taxon>
        <taxon>Clavibacter</taxon>
    </lineage>
</organism>
<dbReference type="InterPro" id="IPR000994">
    <property type="entry name" value="Pept_M24"/>
</dbReference>
<dbReference type="PANTHER" id="PTHR46112">
    <property type="entry name" value="AMINOPEPTIDASE"/>
    <property type="match status" value="1"/>
</dbReference>
<protein>
    <submittedName>
        <fullName evidence="2">Metallopeptidase family M24</fullName>
    </submittedName>
</protein>
<dbReference type="InterPro" id="IPR050659">
    <property type="entry name" value="Peptidase_M24B"/>
</dbReference>
<sequence>MSDAAIVTVSDAPPPGLVRAQQLAVQVAEEFAASVEPGMTEREVRDAVDARVVALGGAGTWTPTVVGFGAGTLSCFPTDDPSNRSLWPIDLGVIDVHPVTHDGWWGDCTRSLIRGSNVPQSRVLAAVEAVHEHLLDSARAGMRARDWFAAFHEALEPTGLLLLDRLQNIGHSLDHDSSYDGGYIDAWNDTVMTGAWAVEPFIGNHLYGVKREDVVWFGSTKVTVIA</sequence>